<protein>
    <submittedName>
        <fullName evidence="1">Uncharacterized protein</fullName>
    </submittedName>
</protein>
<dbReference type="EMBL" id="CP064936">
    <property type="protein sequence ID" value="QQA00582.1"/>
    <property type="molecule type" value="Genomic_DNA"/>
</dbReference>
<keyword evidence="2" id="KW-1185">Reference proteome</keyword>
<name>A0A7T3V4H2_9SPIR</name>
<accession>A0A7T3V4H2</accession>
<dbReference type="AlphaFoldDB" id="A0A7T3V4H2"/>
<proteinExistence type="predicted"/>
<gene>
    <name evidence="1" type="ORF">IWA51_09960</name>
</gene>
<sequence length="157" mass="18015">MQKFKYGLFGSDPEKNPFQQIDISDIEVVEKDSVKAEQDRLENIIKDICHLELSAFVVKQDDEKYKVVVKIKNTDIQTVTIKIPAFSYEQTIKNSGILANAPKLTEEVVNRYLEVAELDENGNHLSHLEGGIPFTPLPCPISRWLILDKEVRRMERS</sequence>
<dbReference type="Proteomes" id="UP000595224">
    <property type="component" value="Chromosome"/>
</dbReference>
<evidence type="ECO:0000313" key="1">
    <source>
        <dbReference type="EMBL" id="QQA00582.1"/>
    </source>
</evidence>
<dbReference type="KEGG" id="tper:IWA51_09960"/>
<reference evidence="1 2" key="1">
    <citation type="submission" date="2020-11" db="EMBL/GenBank/DDBJ databases">
        <title>Treponema Peruensis nv. sp., first commensal Treponema isolated from human feces.</title>
        <authorList>
            <person name="Belkhou C."/>
            <person name="Raes J."/>
        </authorList>
    </citation>
    <scope>NUCLEOTIDE SEQUENCE [LARGE SCALE GENOMIC DNA]</scope>
    <source>
        <strain evidence="1 2">RCC2812</strain>
    </source>
</reference>
<organism evidence="1 2">
    <name type="scientific">Treponema peruense</name>
    <dbReference type="NCBI Taxonomy" id="2787628"/>
    <lineage>
        <taxon>Bacteria</taxon>
        <taxon>Pseudomonadati</taxon>
        <taxon>Spirochaetota</taxon>
        <taxon>Spirochaetia</taxon>
        <taxon>Spirochaetales</taxon>
        <taxon>Treponemataceae</taxon>
        <taxon>Treponema</taxon>
    </lineage>
</organism>
<dbReference type="RefSeq" id="WP_198442307.1">
    <property type="nucleotide sequence ID" value="NZ_CBCSHE010000014.1"/>
</dbReference>
<evidence type="ECO:0000313" key="2">
    <source>
        <dbReference type="Proteomes" id="UP000595224"/>
    </source>
</evidence>